<organism evidence="7 8">
    <name type="scientific">[Mycobacterium] zoologicum</name>
    <dbReference type="NCBI Taxonomy" id="2872311"/>
    <lineage>
        <taxon>Bacteria</taxon>
        <taxon>Bacillati</taxon>
        <taxon>Actinomycetota</taxon>
        <taxon>Actinomycetes</taxon>
        <taxon>Mycobacteriales</taxon>
        <taxon>Mycobacteriaceae</taxon>
        <taxon>Mycolicibacter</taxon>
    </lineage>
</organism>
<dbReference type="PANTHER" id="PTHR30337:SF0">
    <property type="entry name" value="NUCLEASE SBCCD SUBUNIT D"/>
    <property type="match status" value="1"/>
</dbReference>
<dbReference type="CDD" id="cd00840">
    <property type="entry name" value="MPP_Mre11_N"/>
    <property type="match status" value="1"/>
</dbReference>
<evidence type="ECO:0000256" key="4">
    <source>
        <dbReference type="ARBA" id="ARBA00022801"/>
    </source>
</evidence>
<dbReference type="Proteomes" id="UP001299046">
    <property type="component" value="Unassembled WGS sequence"/>
</dbReference>
<dbReference type="EMBL" id="JAYJJT010000027">
    <property type="protein sequence ID" value="MEB3051802.1"/>
    <property type="molecule type" value="Genomic_DNA"/>
</dbReference>
<protein>
    <recommendedName>
        <fullName evidence="2">Nuclease SbcCD subunit D</fullName>
    </recommendedName>
</protein>
<gene>
    <name evidence="7" type="ORF">KV112_18990</name>
</gene>
<keyword evidence="4" id="KW-0378">Hydrolase</keyword>
<name>A0ABU5YP12_9MYCO</name>
<sequence length="382" mass="40569">MRFVHTADWQLGMTRHFLAGDAQPRYSAARRGAVAGLGALAAEVGAEFVVVAGDVFEDNQLDPQIISQSLEAMRTIGIPIYLLPGNHDPLDAASVYTSALFTAECPDNVVVLDTAGAQQVRPGVEIVAAPWRSKRPTTDLATAALDGLDADGTTRILVAHGGVDVLDPDPTNPALIHLASIEDALSRGAIHYVALGDKHSRTQVGATGRVWYSGSPEVTNYDDIESDSGHVLVVDVDEADGTVHVEPRHVGSWRFLTLHRQLDSGRDVADLDINLDQLPDKDRTVVRLALTGSLSVTDRASLDACLDRYSRLFAWVGTWKRHTDLVVIPADGEFTDLGIGGFAADAVEELVAAARGGADSAAADDAHAALALLLRLVDRGAA</sequence>
<evidence type="ECO:0000313" key="8">
    <source>
        <dbReference type="Proteomes" id="UP001299046"/>
    </source>
</evidence>
<dbReference type="InterPro" id="IPR050535">
    <property type="entry name" value="DNA_Repair-Maintenance_Comp"/>
</dbReference>
<accession>A0ABU5YP12</accession>
<dbReference type="GO" id="GO:0004527">
    <property type="term" value="F:exonuclease activity"/>
    <property type="evidence" value="ECO:0007669"/>
    <property type="project" value="UniProtKB-KW"/>
</dbReference>
<feature type="domain" description="Calcineurin-like phosphoesterase" evidence="6">
    <location>
        <begin position="1"/>
        <end position="164"/>
    </location>
</feature>
<dbReference type="RefSeq" id="WP_224865713.1">
    <property type="nucleotide sequence ID" value="NZ_JAYJJT010000027.1"/>
</dbReference>
<dbReference type="Gene3D" id="3.60.21.10">
    <property type="match status" value="1"/>
</dbReference>
<evidence type="ECO:0000256" key="2">
    <source>
        <dbReference type="ARBA" id="ARBA00013365"/>
    </source>
</evidence>
<dbReference type="PIRSF" id="PIRSF033093">
    <property type="entry name" value="UCP_ML1119"/>
    <property type="match status" value="1"/>
</dbReference>
<dbReference type="PANTHER" id="PTHR30337">
    <property type="entry name" value="COMPONENT OF ATP-DEPENDENT DSDNA EXONUCLEASE"/>
    <property type="match status" value="1"/>
</dbReference>
<comment type="similarity">
    <text evidence="1">Belongs to the SbcD family.</text>
</comment>
<evidence type="ECO:0000256" key="1">
    <source>
        <dbReference type="ARBA" id="ARBA00010555"/>
    </source>
</evidence>
<dbReference type="InterPro" id="IPR029052">
    <property type="entry name" value="Metallo-depent_PP-like"/>
</dbReference>
<reference evidence="7 8" key="1">
    <citation type="submission" date="2023-12" db="EMBL/GenBank/DDBJ databases">
        <title>Description of new species of Mycobacterium terrae complex isolated from sewage at the Sao Paulo Zoological Park Foundation in Brazil.</title>
        <authorList>
            <person name="Romagnoli C.L."/>
            <person name="Conceicao E.C."/>
            <person name="Machado E."/>
            <person name="Barreto L.B.P.F."/>
            <person name="Sharma A."/>
            <person name="Silva N.M."/>
            <person name="Marques L.E."/>
            <person name="Juliana M.A."/>
            <person name="Lourenco M.C.S."/>
            <person name="Digiampietri L.A."/>
            <person name="Suffys P.N."/>
            <person name="Viana-Niero C."/>
        </authorList>
    </citation>
    <scope>NUCLEOTIDE SEQUENCE [LARGE SCALE GENOMIC DNA]</scope>
    <source>
        <strain evidence="7 8">MYC123</strain>
    </source>
</reference>
<dbReference type="Pfam" id="PF00149">
    <property type="entry name" value="Metallophos"/>
    <property type="match status" value="1"/>
</dbReference>
<dbReference type="SUPFAM" id="SSF56300">
    <property type="entry name" value="Metallo-dependent phosphatases"/>
    <property type="match status" value="1"/>
</dbReference>
<evidence type="ECO:0000259" key="6">
    <source>
        <dbReference type="Pfam" id="PF00149"/>
    </source>
</evidence>
<keyword evidence="3" id="KW-0540">Nuclease</keyword>
<evidence type="ECO:0000313" key="7">
    <source>
        <dbReference type="EMBL" id="MEB3051802.1"/>
    </source>
</evidence>
<comment type="caution">
    <text evidence="7">The sequence shown here is derived from an EMBL/GenBank/DDBJ whole genome shotgun (WGS) entry which is preliminary data.</text>
</comment>
<evidence type="ECO:0000256" key="3">
    <source>
        <dbReference type="ARBA" id="ARBA00022722"/>
    </source>
</evidence>
<keyword evidence="8" id="KW-1185">Reference proteome</keyword>
<dbReference type="InterPro" id="IPR041796">
    <property type="entry name" value="Mre11_N"/>
</dbReference>
<keyword evidence="5 7" id="KW-0269">Exonuclease</keyword>
<dbReference type="InterPro" id="IPR004843">
    <property type="entry name" value="Calcineurin-like_PHP"/>
</dbReference>
<proteinExistence type="inferred from homology"/>
<evidence type="ECO:0000256" key="5">
    <source>
        <dbReference type="ARBA" id="ARBA00022839"/>
    </source>
</evidence>
<dbReference type="InterPro" id="IPR014577">
    <property type="entry name" value="UCP033093_metalloPase"/>
</dbReference>